<dbReference type="AlphaFoldDB" id="A0A351TZE3"/>
<gene>
    <name evidence="1" type="ORF">GXY80_06160</name>
</gene>
<proteinExistence type="predicted"/>
<evidence type="ECO:0000313" key="2">
    <source>
        <dbReference type="Proteomes" id="UP000777265"/>
    </source>
</evidence>
<protein>
    <submittedName>
        <fullName evidence="1">Uncharacterized protein</fullName>
    </submittedName>
</protein>
<reference evidence="1" key="2">
    <citation type="submission" date="2020-01" db="EMBL/GenBank/DDBJ databases">
        <authorList>
            <person name="Campanaro S."/>
        </authorList>
    </citation>
    <scope>NUCLEOTIDE SEQUENCE</scope>
    <source>
        <strain evidence="1">AS06rmzACSIP_7</strain>
    </source>
</reference>
<name>A0A351TZE3_9BACT</name>
<evidence type="ECO:0000313" key="1">
    <source>
        <dbReference type="EMBL" id="NLW35053.1"/>
    </source>
</evidence>
<reference evidence="1" key="1">
    <citation type="journal article" date="2020" name="Biotechnol. Biofuels">
        <title>New insights from the biogas microbiome by comprehensive genome-resolved metagenomics of nearly 1600 species originating from multiple anaerobic digesters.</title>
        <authorList>
            <person name="Campanaro S."/>
            <person name="Treu L."/>
            <person name="Rodriguez-R L.M."/>
            <person name="Kovalovszki A."/>
            <person name="Ziels R.M."/>
            <person name="Maus I."/>
            <person name="Zhu X."/>
            <person name="Kougias P.G."/>
            <person name="Basile A."/>
            <person name="Luo G."/>
            <person name="Schluter A."/>
            <person name="Konstantinidis K.T."/>
            <person name="Angelidaki I."/>
        </authorList>
    </citation>
    <scope>NUCLEOTIDE SEQUENCE</scope>
    <source>
        <strain evidence="1">AS06rmzACSIP_7</strain>
    </source>
</reference>
<dbReference type="Proteomes" id="UP000777265">
    <property type="component" value="Unassembled WGS sequence"/>
</dbReference>
<organism evidence="1 2">
    <name type="scientific">Syntrophorhabdus aromaticivorans</name>
    <dbReference type="NCBI Taxonomy" id="328301"/>
    <lineage>
        <taxon>Bacteria</taxon>
        <taxon>Pseudomonadati</taxon>
        <taxon>Thermodesulfobacteriota</taxon>
        <taxon>Syntrophorhabdia</taxon>
        <taxon>Syntrophorhabdales</taxon>
        <taxon>Syntrophorhabdaceae</taxon>
        <taxon>Syntrophorhabdus</taxon>
    </lineage>
</organism>
<accession>A0A351TZE3</accession>
<dbReference type="EMBL" id="JAAYEE010000101">
    <property type="protein sequence ID" value="NLW35053.1"/>
    <property type="molecule type" value="Genomic_DNA"/>
</dbReference>
<dbReference type="STRING" id="909663.GCA_000512235_02105"/>
<sequence length="63" mass="6946">MAPQVLVNNSAKYRGMYVATRSFKDKDVAVSGSDMVKVYNEAQKQGIAEPVISYVPKKNASHK</sequence>
<comment type="caution">
    <text evidence="1">The sequence shown here is derived from an EMBL/GenBank/DDBJ whole genome shotgun (WGS) entry which is preliminary data.</text>
</comment>